<dbReference type="EMBL" id="CP089291">
    <property type="protein sequence ID" value="UOF89153.1"/>
    <property type="molecule type" value="Genomic_DNA"/>
</dbReference>
<dbReference type="Gene3D" id="3.40.1190.10">
    <property type="entry name" value="Mur-like, catalytic domain"/>
    <property type="match status" value="1"/>
</dbReference>
<dbReference type="Proteomes" id="UP000830167">
    <property type="component" value="Chromosome"/>
</dbReference>
<evidence type="ECO:0000256" key="4">
    <source>
        <dbReference type="ARBA" id="ARBA00022741"/>
    </source>
</evidence>
<evidence type="ECO:0000256" key="1">
    <source>
        <dbReference type="ARBA" id="ARBA00022490"/>
    </source>
</evidence>
<evidence type="ECO:0000259" key="14">
    <source>
        <dbReference type="Pfam" id="PF08245"/>
    </source>
</evidence>
<dbReference type="Pfam" id="PF02875">
    <property type="entry name" value="Mur_ligase_C"/>
    <property type="match status" value="1"/>
</dbReference>
<feature type="domain" description="Mur ligase central" evidence="14">
    <location>
        <begin position="109"/>
        <end position="297"/>
    </location>
</feature>
<dbReference type="Gene3D" id="3.40.1390.10">
    <property type="entry name" value="MurE/MurF, N-terminal domain"/>
    <property type="match status" value="1"/>
</dbReference>
<dbReference type="PANTHER" id="PTHR43024:SF1">
    <property type="entry name" value="UDP-N-ACETYLMURAMOYL-TRIPEPTIDE--D-ALANYL-D-ALANINE LIGASE"/>
    <property type="match status" value="1"/>
</dbReference>
<dbReference type="HAMAP" id="MF_02019">
    <property type="entry name" value="MurF"/>
    <property type="match status" value="1"/>
</dbReference>
<dbReference type="InterPro" id="IPR035911">
    <property type="entry name" value="MurE/MurF_N"/>
</dbReference>
<keyword evidence="2 10" id="KW-0436">Ligase</keyword>
<evidence type="ECO:0000313" key="16">
    <source>
        <dbReference type="Proteomes" id="UP000830167"/>
    </source>
</evidence>
<dbReference type="Gene3D" id="3.90.190.20">
    <property type="entry name" value="Mur ligase, C-terminal domain"/>
    <property type="match status" value="1"/>
</dbReference>
<keyword evidence="6 10" id="KW-0133">Cell shape</keyword>
<evidence type="ECO:0000259" key="13">
    <source>
        <dbReference type="Pfam" id="PF02875"/>
    </source>
</evidence>
<comment type="catalytic activity">
    <reaction evidence="10 11">
        <text>D-alanyl-D-alanine + UDP-N-acetyl-alpha-D-muramoyl-L-alanyl-gamma-D-glutamyl-meso-2,6-diaminopimelate + ATP = UDP-N-acetyl-alpha-D-muramoyl-L-alanyl-gamma-D-glutamyl-meso-2,6-diaminopimeloyl-D-alanyl-D-alanine + ADP + phosphate + H(+)</text>
        <dbReference type="Rhea" id="RHEA:28374"/>
        <dbReference type="ChEBI" id="CHEBI:15378"/>
        <dbReference type="ChEBI" id="CHEBI:30616"/>
        <dbReference type="ChEBI" id="CHEBI:43474"/>
        <dbReference type="ChEBI" id="CHEBI:57822"/>
        <dbReference type="ChEBI" id="CHEBI:61386"/>
        <dbReference type="ChEBI" id="CHEBI:83905"/>
        <dbReference type="ChEBI" id="CHEBI:456216"/>
        <dbReference type="EC" id="6.3.2.10"/>
    </reaction>
</comment>
<keyword evidence="9 10" id="KW-0961">Cell wall biogenesis/degradation</keyword>
<keyword evidence="4 10" id="KW-0547">Nucleotide-binding</keyword>
<dbReference type="InterPro" id="IPR036565">
    <property type="entry name" value="Mur-like_cat_sf"/>
</dbReference>
<name>A0ABY4CFH1_9BACL</name>
<comment type="similarity">
    <text evidence="10">Belongs to the MurCDEF family. MurF subfamily.</text>
</comment>
<comment type="pathway">
    <text evidence="10 11">Cell wall biogenesis; peptidoglycan biosynthesis.</text>
</comment>
<dbReference type="GO" id="GO:0016874">
    <property type="term" value="F:ligase activity"/>
    <property type="evidence" value="ECO:0007669"/>
    <property type="project" value="UniProtKB-KW"/>
</dbReference>
<evidence type="ECO:0000256" key="3">
    <source>
        <dbReference type="ARBA" id="ARBA00022618"/>
    </source>
</evidence>
<accession>A0ABY4CFH1</accession>
<protein>
    <recommendedName>
        <fullName evidence="10 11">UDP-N-acetylmuramoyl-tripeptide--D-alanyl-D-alanine ligase</fullName>
        <ecNumber evidence="10 11">6.3.2.10</ecNumber>
    </recommendedName>
    <alternativeName>
        <fullName evidence="10">D-alanyl-D-alanine-adding enzyme</fullName>
    </alternativeName>
</protein>
<organism evidence="15 16">
    <name type="scientific">Fodinisporobacter ferrooxydans</name>
    <dbReference type="NCBI Taxonomy" id="2901836"/>
    <lineage>
        <taxon>Bacteria</taxon>
        <taxon>Bacillati</taxon>
        <taxon>Bacillota</taxon>
        <taxon>Bacilli</taxon>
        <taxon>Bacillales</taxon>
        <taxon>Alicyclobacillaceae</taxon>
        <taxon>Fodinisporobacter</taxon>
    </lineage>
</organism>
<evidence type="ECO:0000256" key="7">
    <source>
        <dbReference type="ARBA" id="ARBA00022984"/>
    </source>
</evidence>
<feature type="domain" description="Mur ligase C-terminal" evidence="13">
    <location>
        <begin position="319"/>
        <end position="447"/>
    </location>
</feature>
<dbReference type="InterPro" id="IPR036615">
    <property type="entry name" value="Mur_ligase_C_dom_sf"/>
</dbReference>
<dbReference type="SUPFAM" id="SSF53244">
    <property type="entry name" value="MurD-like peptide ligases, peptide-binding domain"/>
    <property type="match status" value="1"/>
</dbReference>
<dbReference type="InterPro" id="IPR000713">
    <property type="entry name" value="Mur_ligase_N"/>
</dbReference>
<dbReference type="Pfam" id="PF08245">
    <property type="entry name" value="Mur_ligase_M"/>
    <property type="match status" value="1"/>
</dbReference>
<keyword evidence="16" id="KW-1185">Reference proteome</keyword>
<evidence type="ECO:0000256" key="11">
    <source>
        <dbReference type="RuleBase" id="RU004136"/>
    </source>
</evidence>
<dbReference type="InterPro" id="IPR004101">
    <property type="entry name" value="Mur_ligase_C"/>
</dbReference>
<evidence type="ECO:0000313" key="15">
    <source>
        <dbReference type="EMBL" id="UOF89153.1"/>
    </source>
</evidence>
<keyword evidence="1 10" id="KW-0963">Cytoplasm</keyword>
<evidence type="ECO:0000256" key="9">
    <source>
        <dbReference type="ARBA" id="ARBA00023316"/>
    </source>
</evidence>
<dbReference type="InterPro" id="IPR051046">
    <property type="entry name" value="MurCDEF_CellWall_CoF430Synth"/>
</dbReference>
<evidence type="ECO:0000256" key="10">
    <source>
        <dbReference type="HAMAP-Rule" id="MF_02019"/>
    </source>
</evidence>
<keyword evidence="7 10" id="KW-0573">Peptidoglycan synthesis</keyword>
<comment type="subcellular location">
    <subcellularLocation>
        <location evidence="10 11">Cytoplasm</location>
    </subcellularLocation>
</comment>
<keyword evidence="3 10" id="KW-0132">Cell division</keyword>
<proteinExistence type="inferred from homology"/>
<evidence type="ECO:0000256" key="6">
    <source>
        <dbReference type="ARBA" id="ARBA00022960"/>
    </source>
</evidence>
<dbReference type="NCBIfam" id="TIGR01143">
    <property type="entry name" value="murF"/>
    <property type="match status" value="1"/>
</dbReference>
<sequence length="460" mass="49909">MKRTVAEIVSMTQGALAKGPEDVLVTGVSTDSRNIRPGNLFVPLIGETFDGHQFAEAVAAAGAAAILWTEGRELPTVNCPVIVVADPLLALQQLAHAYRKQLHAKIVAITGSNGKTSTKDIIAKVLSESFRVQKTGGNLNNHIGVPLTLLSLKEDTEIAVVEMGMNHAGEIRLLSQIAEPDVGVITNIGESHLEFFGSRSGIADAKWELIDQLEQLGGQRTAVVNGDEPLLRERAGRFSGRLLFFGIQPGNDVHPVQLQRNGLSGYTFSVGETNRSFQLPVLGEHQVTNALAAIAVAREFGMHDEKIAAGLSRVQLTPMRMQVIQSEQTGWVMVNDAYNASPTSMKAGFQLLGELTDVYKIAALGAMLELGKQSQEAHREVGAAAVQYGIQELYCFGEDARYIVEGALAFGLQKENAHWYKDIESLLTDLRARMLEVKDGVLFVKGSRGMRMERVVQGLE</sequence>
<dbReference type="EC" id="6.3.2.10" evidence="10 11"/>
<dbReference type="InterPro" id="IPR013221">
    <property type="entry name" value="Mur_ligase_cen"/>
</dbReference>
<dbReference type="Pfam" id="PF01225">
    <property type="entry name" value="Mur_ligase"/>
    <property type="match status" value="1"/>
</dbReference>
<dbReference type="RefSeq" id="WP_347435834.1">
    <property type="nucleotide sequence ID" value="NZ_CP089291.1"/>
</dbReference>
<evidence type="ECO:0000259" key="12">
    <source>
        <dbReference type="Pfam" id="PF01225"/>
    </source>
</evidence>
<feature type="domain" description="Mur ligase N-terminal catalytic" evidence="12">
    <location>
        <begin position="25"/>
        <end position="99"/>
    </location>
</feature>
<dbReference type="PANTHER" id="PTHR43024">
    <property type="entry name" value="UDP-N-ACETYLMURAMOYL-TRIPEPTIDE--D-ALANYL-D-ALANINE LIGASE"/>
    <property type="match status" value="1"/>
</dbReference>
<keyword evidence="5 10" id="KW-0067">ATP-binding</keyword>
<dbReference type="InterPro" id="IPR005863">
    <property type="entry name" value="UDP-N-AcMur_synth"/>
</dbReference>
<feature type="binding site" evidence="10">
    <location>
        <begin position="111"/>
        <end position="117"/>
    </location>
    <ligand>
        <name>ATP</name>
        <dbReference type="ChEBI" id="CHEBI:30616"/>
    </ligand>
</feature>
<evidence type="ECO:0000256" key="2">
    <source>
        <dbReference type="ARBA" id="ARBA00022598"/>
    </source>
</evidence>
<dbReference type="SUPFAM" id="SSF53623">
    <property type="entry name" value="MurD-like peptide ligases, catalytic domain"/>
    <property type="match status" value="1"/>
</dbReference>
<dbReference type="SUPFAM" id="SSF63418">
    <property type="entry name" value="MurE/MurF N-terminal domain"/>
    <property type="match status" value="1"/>
</dbReference>
<evidence type="ECO:0000256" key="8">
    <source>
        <dbReference type="ARBA" id="ARBA00023306"/>
    </source>
</evidence>
<reference evidence="15" key="1">
    <citation type="submission" date="2021-12" db="EMBL/GenBank/DDBJ databases">
        <title>Alicyclobacillaceae gen. nov., sp. nov., isolated from chalcocite enrichment system.</title>
        <authorList>
            <person name="Jiang Z."/>
        </authorList>
    </citation>
    <scope>NUCLEOTIDE SEQUENCE</scope>
    <source>
        <strain evidence="15">MYW30-H2</strain>
    </source>
</reference>
<evidence type="ECO:0000256" key="5">
    <source>
        <dbReference type="ARBA" id="ARBA00022840"/>
    </source>
</evidence>
<comment type="function">
    <text evidence="10 11">Involved in cell wall formation. Catalyzes the final step in the synthesis of UDP-N-acetylmuramoyl-pentapeptide, the precursor of murein.</text>
</comment>
<keyword evidence="8 10" id="KW-0131">Cell cycle</keyword>
<gene>
    <name evidence="10" type="primary">murF</name>
    <name evidence="15" type="ORF">LSG31_14660</name>
</gene>